<feature type="transmembrane region" description="Helical" evidence="1">
    <location>
        <begin position="216"/>
        <end position="234"/>
    </location>
</feature>
<evidence type="ECO:0000313" key="3">
    <source>
        <dbReference type="EMBL" id="KAF6758685.1"/>
    </source>
</evidence>
<keyword evidence="1" id="KW-0812">Transmembrane</keyword>
<sequence>MDTSQRFAQLLEYVESKQNVKYSVFASIAFAIVEAFDCLPHEISFIWTAKWNLGKILYLISRYLALLEVLGPAWIYGVWPDLSVGACQRIFASGSALTVVGVTVAEAILFLRVYALGGTNRKLGAFLLALYLGIHGAVYACLYKFLNSIIYTPSPFPDLVPCHPVKGNSHMLSVVFILLLVSELVILVITFWIFFTKYKSSNSPLLTTFSRDGLSYFVLLSVVSTGNIICNLVAPVRGSFTPS</sequence>
<comment type="caution">
    <text evidence="3">The sequence shown here is derived from an EMBL/GenBank/DDBJ whole genome shotgun (WGS) entry which is preliminary data.</text>
</comment>
<protein>
    <recommendedName>
        <fullName evidence="2">DUF6533 domain-containing protein</fullName>
    </recommendedName>
</protein>
<name>A0A8H6I4D4_9AGAR</name>
<keyword evidence="1" id="KW-0472">Membrane</keyword>
<dbReference type="OrthoDB" id="2958007at2759"/>
<dbReference type="AlphaFoldDB" id="A0A8H6I4D4"/>
<keyword evidence="1" id="KW-1133">Transmembrane helix</keyword>
<evidence type="ECO:0000313" key="4">
    <source>
        <dbReference type="Proteomes" id="UP000521943"/>
    </source>
</evidence>
<feature type="transmembrane region" description="Helical" evidence="1">
    <location>
        <begin position="171"/>
        <end position="195"/>
    </location>
</feature>
<accession>A0A8H6I4D4</accession>
<evidence type="ECO:0000256" key="1">
    <source>
        <dbReference type="SAM" id="Phobius"/>
    </source>
</evidence>
<feature type="domain" description="DUF6533" evidence="2">
    <location>
        <begin position="22"/>
        <end position="67"/>
    </location>
</feature>
<feature type="transmembrane region" description="Helical" evidence="1">
    <location>
        <begin position="123"/>
        <end position="151"/>
    </location>
</feature>
<organism evidence="3 4">
    <name type="scientific">Ephemerocybe angulata</name>
    <dbReference type="NCBI Taxonomy" id="980116"/>
    <lineage>
        <taxon>Eukaryota</taxon>
        <taxon>Fungi</taxon>
        <taxon>Dikarya</taxon>
        <taxon>Basidiomycota</taxon>
        <taxon>Agaricomycotina</taxon>
        <taxon>Agaricomycetes</taxon>
        <taxon>Agaricomycetidae</taxon>
        <taxon>Agaricales</taxon>
        <taxon>Agaricineae</taxon>
        <taxon>Psathyrellaceae</taxon>
        <taxon>Ephemerocybe</taxon>
    </lineage>
</organism>
<proteinExistence type="predicted"/>
<dbReference type="Proteomes" id="UP000521943">
    <property type="component" value="Unassembled WGS sequence"/>
</dbReference>
<gene>
    <name evidence="3" type="ORF">DFP72DRAFT_845039</name>
</gene>
<reference evidence="3 4" key="1">
    <citation type="submission" date="2020-07" db="EMBL/GenBank/DDBJ databases">
        <title>Comparative genomics of pyrophilous fungi reveals a link between fire events and developmental genes.</title>
        <authorList>
            <consortium name="DOE Joint Genome Institute"/>
            <person name="Steindorff A.S."/>
            <person name="Carver A."/>
            <person name="Calhoun S."/>
            <person name="Stillman K."/>
            <person name="Liu H."/>
            <person name="Lipzen A."/>
            <person name="Pangilinan J."/>
            <person name="Labutti K."/>
            <person name="Bruns T.D."/>
            <person name="Grigoriev I.V."/>
        </authorList>
    </citation>
    <scope>NUCLEOTIDE SEQUENCE [LARGE SCALE GENOMIC DNA]</scope>
    <source>
        <strain evidence="3 4">CBS 144469</strain>
    </source>
</reference>
<dbReference type="InterPro" id="IPR045340">
    <property type="entry name" value="DUF6533"/>
</dbReference>
<dbReference type="EMBL" id="JACGCI010000018">
    <property type="protein sequence ID" value="KAF6758685.1"/>
    <property type="molecule type" value="Genomic_DNA"/>
</dbReference>
<dbReference type="Pfam" id="PF20151">
    <property type="entry name" value="DUF6533"/>
    <property type="match status" value="1"/>
</dbReference>
<evidence type="ECO:0000259" key="2">
    <source>
        <dbReference type="Pfam" id="PF20151"/>
    </source>
</evidence>
<feature type="transmembrane region" description="Helical" evidence="1">
    <location>
        <begin position="60"/>
        <end position="79"/>
    </location>
</feature>
<feature type="transmembrane region" description="Helical" evidence="1">
    <location>
        <begin position="91"/>
        <end position="111"/>
    </location>
</feature>
<keyword evidence="4" id="KW-1185">Reference proteome</keyword>